<dbReference type="Gene3D" id="2.130.10.130">
    <property type="entry name" value="Integrin alpha, N-terminal"/>
    <property type="match status" value="1"/>
</dbReference>
<feature type="region of interest" description="Disordered" evidence="2">
    <location>
        <begin position="1"/>
        <end position="29"/>
    </location>
</feature>
<dbReference type="Pfam" id="PF13517">
    <property type="entry name" value="FG-GAP_3"/>
    <property type="match status" value="2"/>
</dbReference>
<gene>
    <name evidence="3" type="ORF">METZ01_LOCUS163324</name>
</gene>
<dbReference type="PANTHER" id="PTHR46580">
    <property type="entry name" value="SENSOR KINASE-RELATED"/>
    <property type="match status" value="1"/>
</dbReference>
<dbReference type="InterPro" id="IPR011049">
    <property type="entry name" value="Serralysin-like_metalloprot_C"/>
</dbReference>
<dbReference type="AlphaFoldDB" id="A0A382B9I4"/>
<dbReference type="PANTHER" id="PTHR46580:SF4">
    <property type="entry name" value="ATP_GTP-BINDING PROTEIN"/>
    <property type="match status" value="1"/>
</dbReference>
<organism evidence="3">
    <name type="scientific">marine metagenome</name>
    <dbReference type="NCBI Taxonomy" id="408172"/>
    <lineage>
        <taxon>unclassified sequences</taxon>
        <taxon>metagenomes</taxon>
        <taxon>ecological metagenomes</taxon>
    </lineage>
</organism>
<protein>
    <recommendedName>
        <fullName evidence="4">VCBS repeat-containing protein</fullName>
    </recommendedName>
</protein>
<dbReference type="InterPro" id="IPR028994">
    <property type="entry name" value="Integrin_alpha_N"/>
</dbReference>
<evidence type="ECO:0008006" key="4">
    <source>
        <dbReference type="Google" id="ProtNLM"/>
    </source>
</evidence>
<reference evidence="3" key="1">
    <citation type="submission" date="2018-05" db="EMBL/GenBank/DDBJ databases">
        <authorList>
            <person name="Lanie J.A."/>
            <person name="Ng W.-L."/>
            <person name="Kazmierczak K.M."/>
            <person name="Andrzejewski T.M."/>
            <person name="Davidsen T.M."/>
            <person name="Wayne K.J."/>
            <person name="Tettelin H."/>
            <person name="Glass J.I."/>
            <person name="Rusch D."/>
            <person name="Podicherti R."/>
            <person name="Tsui H.-C.T."/>
            <person name="Winkler M.E."/>
        </authorList>
    </citation>
    <scope>NUCLEOTIDE SEQUENCE</scope>
</reference>
<dbReference type="InterPro" id="IPR013517">
    <property type="entry name" value="FG-GAP"/>
</dbReference>
<dbReference type="SUPFAM" id="SSF69318">
    <property type="entry name" value="Integrin alpha N-terminal domain"/>
    <property type="match status" value="1"/>
</dbReference>
<dbReference type="EMBL" id="UINC01028813">
    <property type="protein sequence ID" value="SVB10470.1"/>
    <property type="molecule type" value="Genomic_DNA"/>
</dbReference>
<evidence type="ECO:0000256" key="1">
    <source>
        <dbReference type="ARBA" id="ARBA00022729"/>
    </source>
</evidence>
<proteinExistence type="predicted"/>
<accession>A0A382B9I4</accession>
<keyword evidence="1" id="KW-0732">Signal</keyword>
<evidence type="ECO:0000256" key="2">
    <source>
        <dbReference type="SAM" id="MobiDB-lite"/>
    </source>
</evidence>
<dbReference type="SUPFAM" id="SSF51120">
    <property type="entry name" value="beta-Roll"/>
    <property type="match status" value="1"/>
</dbReference>
<evidence type="ECO:0000313" key="3">
    <source>
        <dbReference type="EMBL" id="SVB10470.1"/>
    </source>
</evidence>
<feature type="non-terminal residue" evidence="3">
    <location>
        <position position="681"/>
    </location>
</feature>
<name>A0A382B9I4_9ZZZZ</name>
<sequence>MGTYVGTDNDDSIDGNSLPDETSKIDPKAGDDTLFNLNSVEVIAGPGNDNISGSDVRYALWRSPNSPTVNLEKGFALDGFGFRDELSGITTVQLPSNASSPVDATVIGSDQDETVYVWAGNNTINLGGGTDSIRFYDSNYSDFSFNYINNSIVLKNIKTNSESIISGVETLQFLKKELVGDSYDEYQTRVEYTADMFTAPIAGFLQSEIHRFTDASIDEDGRLYEGKFFPGGLLSFEIQVAFLMDLNKDGSEDVVLPIMKGYSSGEDTRTPFIALLSSDDTLIFDAETNLQMPVTSSAVEAEPIRINSTNDQLYITVNIDTREPSARAAYKVGPAEFPSELILIQPTDSRIEAESIFPLTPEAIPGFPQAINAHSLAVGDITGDGLDDIWVGQGGSQGGFQLTQKLDGTFELSRDEFQQLIGVDWPDDDGSASSNRLIDQLLVDVNNDGYDDLIVGWGGGATSSYAFINNDGSFSYESRKQLPPSIYGISNQHALKIKSADFDHDGDPDLAIQYVRQEPYYGGDYWQILLNDGNGNFSDMTNLIPKYNELNAYGERQTHALHGQLIDINNDGHIDLATYRTSNQNPLLYLNDGKGQFEILEVPTNKVGSMKANRPVIFADFDSDGLMEFVSMNQFENISKTESINIFYLHEFNKPIGTGPNYAVSASLGAPGFNEKYYLNT</sequence>